<sequence>MRMTNRKCKDNNNRSIELLGKSAWSDPLLEISLPATDTLKSGEKRKLMKAKVERQEFFGWQVKGEGVKKMPLVCLSGIRGWQYPPPTNRGRAIHGDLLN</sequence>
<dbReference type="EMBL" id="JAKKPZ010000005">
    <property type="protein sequence ID" value="KAI1720835.1"/>
    <property type="molecule type" value="Genomic_DNA"/>
</dbReference>
<dbReference type="AlphaFoldDB" id="A0AAD4R441"/>
<keyword evidence="2" id="KW-1185">Reference proteome</keyword>
<organism evidence="1 2">
    <name type="scientific">Ditylenchus destructor</name>
    <dbReference type="NCBI Taxonomy" id="166010"/>
    <lineage>
        <taxon>Eukaryota</taxon>
        <taxon>Metazoa</taxon>
        <taxon>Ecdysozoa</taxon>
        <taxon>Nematoda</taxon>
        <taxon>Chromadorea</taxon>
        <taxon>Rhabditida</taxon>
        <taxon>Tylenchina</taxon>
        <taxon>Tylenchomorpha</taxon>
        <taxon>Sphaerularioidea</taxon>
        <taxon>Anguinidae</taxon>
        <taxon>Anguininae</taxon>
        <taxon>Ditylenchus</taxon>
    </lineage>
</organism>
<evidence type="ECO:0000313" key="1">
    <source>
        <dbReference type="EMBL" id="KAI1720835.1"/>
    </source>
</evidence>
<comment type="caution">
    <text evidence="1">The sequence shown here is derived from an EMBL/GenBank/DDBJ whole genome shotgun (WGS) entry which is preliminary data.</text>
</comment>
<proteinExistence type="predicted"/>
<reference evidence="1" key="1">
    <citation type="submission" date="2022-01" db="EMBL/GenBank/DDBJ databases">
        <title>Genome Sequence Resource for Two Populations of Ditylenchus destructor, the Migratory Endoparasitic Phytonematode.</title>
        <authorList>
            <person name="Zhang H."/>
            <person name="Lin R."/>
            <person name="Xie B."/>
        </authorList>
    </citation>
    <scope>NUCLEOTIDE SEQUENCE</scope>
    <source>
        <strain evidence="1">BazhouSP</strain>
    </source>
</reference>
<accession>A0AAD4R441</accession>
<protein>
    <submittedName>
        <fullName evidence="1">Uncharacterized protein</fullName>
    </submittedName>
</protein>
<dbReference type="Proteomes" id="UP001201812">
    <property type="component" value="Unassembled WGS sequence"/>
</dbReference>
<name>A0AAD4R441_9BILA</name>
<gene>
    <name evidence="1" type="ORF">DdX_05082</name>
</gene>
<evidence type="ECO:0000313" key="2">
    <source>
        <dbReference type="Proteomes" id="UP001201812"/>
    </source>
</evidence>